<gene>
    <name evidence="1" type="ORF">KAALPHA_247</name>
</gene>
<sequence length="180" mass="20071">MGYRFKRIRNLNLGPSGPSLEEIFMSIIGKTFKLTGTAIKDYASRQSCFGDAILKLTDNGKIPFVVKSLDKDGCITAIDINGSLHQSGLGSFDTVWCIIMSQEISRYLEEVKPTESDAKDFWMMTIPTNRSQQPFCVGPYTEEEANEKAQKQIRNAVEGVRVLVVKQVAEAKVKTVLETL</sequence>
<dbReference type="EMBL" id="MN013084">
    <property type="protein sequence ID" value="QEG13265.1"/>
    <property type="molecule type" value="Genomic_DNA"/>
</dbReference>
<proteinExistence type="predicted"/>
<reference evidence="1 2" key="1">
    <citation type="submission" date="2019-04" db="EMBL/GenBank/DDBJ databases">
        <authorList>
            <person name="Anderson K.J."/>
            <person name="Thurgood T.L."/>
            <person name="Sharma R."/>
            <person name="Arens D.K."/>
            <person name="Kruger J.L."/>
            <person name="Thompson D.W."/>
            <person name="Casjens S."/>
            <person name="Grose J.H."/>
        </authorList>
    </citation>
    <scope>NUCLEOTIDE SEQUENCE [LARGE SCALE GENOMIC DNA]</scope>
</reference>
<name>A0A5B9NK39_9CAUD</name>
<protein>
    <submittedName>
        <fullName evidence="1">Uncharacterized protein</fullName>
    </submittedName>
</protein>
<evidence type="ECO:0000313" key="1">
    <source>
        <dbReference type="EMBL" id="QEG13265.1"/>
    </source>
</evidence>
<dbReference type="Proteomes" id="UP000325316">
    <property type="component" value="Segment"/>
</dbReference>
<accession>A0A5B9NK39</accession>
<evidence type="ECO:0000313" key="2">
    <source>
        <dbReference type="Proteomes" id="UP000325316"/>
    </source>
</evidence>
<organism evidence="1 2">
    <name type="scientific">Klebsiella phage vB_KaeM_KaAlpha</name>
    <dbReference type="NCBI Taxonomy" id="2591367"/>
    <lineage>
        <taxon>Viruses</taxon>
        <taxon>Duplodnaviria</taxon>
        <taxon>Heunggongvirae</taxon>
        <taxon>Uroviricota</taxon>
        <taxon>Caudoviricetes</taxon>
        <taxon>Pantevenvirales</taxon>
        <taxon>Straboviridae</taxon>
        <taxon>Tevenvirinae</taxon>
        <taxon>Karamvirus</taxon>
        <taxon>Karamvirus pg7</taxon>
    </lineage>
</organism>